<feature type="transmembrane region" description="Helical" evidence="5">
    <location>
        <begin position="110"/>
        <end position="135"/>
    </location>
</feature>
<dbReference type="EMBL" id="CP116942">
    <property type="protein sequence ID" value="WCO67063.1"/>
    <property type="molecule type" value="Genomic_DNA"/>
</dbReference>
<dbReference type="InterPro" id="IPR053153">
    <property type="entry name" value="APC_K+_Transporter"/>
</dbReference>
<sequence>MASLSKRLLVGRPLASSEEEHQRLGKPTALAVFASDAISSTAYATQEMLVILMAAVTFPASHRYLVPIAVAAAVLLGIVAISYSQTIHAYPNGGGAYVVSRENISPGAGLVAGAALLVDYTLTVAVSISAGVLAIGSAFDFNDDPRLRVALAVTFLVLLTVGNLRGLKESGRIFAVPTYLYVVLLFALLGAGMYQVVFGTVTEIDTPETRSAVAHFAEENELASTAALFIILKAFSSGAVVLSGVEAISNGVPAFRKPEARHASQTLFMMAGILATGFLGISTLAHHYKPVADEEGQTLLAQLAAAVFGDGTILFYGLQLGTFAILVLAANTAYADFPRLSSIIAGDGYLPRQLSSRGDRLVFSNGILILAGMAGLLIVAFRAQVTLLIPLYAVGVFTGFTLSQAGMVRHHLRLREPHWQRGLAINMVGCVATGVVLLVVVVSKFTSGAWIPAVVIPLIVLLFRAIHRHYARVDRALAVPDGYRVRRRTHTVVVLVGRVTKGSLEAIGYARSLRPDRLLAVSVVASREQQEAIIADWERHGVQAELRTLYSPYRELSRPIMRFVDEYDEEVEDDFMTVVLPEFVLDHWYAQLLHNQSALVLRSRLRTRPNTVVTSVPFHLSGGGVEIRGSAEGADGPT</sequence>
<accession>A0AAE9Y9G8</accession>
<feature type="transmembrane region" description="Helical" evidence="5">
    <location>
        <begin position="423"/>
        <end position="443"/>
    </location>
</feature>
<dbReference type="Pfam" id="PF13520">
    <property type="entry name" value="AA_permease_2"/>
    <property type="match status" value="1"/>
</dbReference>
<feature type="transmembrane region" description="Helical" evidence="5">
    <location>
        <begin position="387"/>
        <end position="403"/>
    </location>
</feature>
<dbReference type="KEGG" id="ima:PO878_21470"/>
<dbReference type="InterPro" id="IPR002293">
    <property type="entry name" value="AA/rel_permease1"/>
</dbReference>
<evidence type="ECO:0000256" key="3">
    <source>
        <dbReference type="ARBA" id="ARBA00022989"/>
    </source>
</evidence>
<protein>
    <submittedName>
        <fullName evidence="6">APC family permease</fullName>
    </submittedName>
</protein>
<dbReference type="RefSeq" id="WP_272736585.1">
    <property type="nucleotide sequence ID" value="NZ_CP116942.1"/>
</dbReference>
<dbReference type="PANTHER" id="PTHR47704">
    <property type="entry name" value="POTASSIUM TRANSPORTER KIMA"/>
    <property type="match status" value="1"/>
</dbReference>
<feature type="transmembrane region" description="Helical" evidence="5">
    <location>
        <begin position="361"/>
        <end position="381"/>
    </location>
</feature>
<feature type="transmembrane region" description="Helical" evidence="5">
    <location>
        <begin position="313"/>
        <end position="334"/>
    </location>
</feature>
<gene>
    <name evidence="6" type="ORF">PO878_21470</name>
</gene>
<feature type="transmembrane region" description="Helical" evidence="5">
    <location>
        <begin position="222"/>
        <end position="245"/>
    </location>
</feature>
<dbReference type="GO" id="GO:0016020">
    <property type="term" value="C:membrane"/>
    <property type="evidence" value="ECO:0007669"/>
    <property type="project" value="UniProtKB-SubCell"/>
</dbReference>
<proteinExistence type="predicted"/>
<dbReference type="GO" id="GO:0022857">
    <property type="term" value="F:transmembrane transporter activity"/>
    <property type="evidence" value="ECO:0007669"/>
    <property type="project" value="InterPro"/>
</dbReference>
<evidence type="ECO:0000256" key="2">
    <source>
        <dbReference type="ARBA" id="ARBA00022692"/>
    </source>
</evidence>
<feature type="transmembrane region" description="Helical" evidence="5">
    <location>
        <begin position="266"/>
        <end position="285"/>
    </location>
</feature>
<dbReference type="Gene3D" id="1.20.1740.10">
    <property type="entry name" value="Amino acid/polyamine transporter I"/>
    <property type="match status" value="1"/>
</dbReference>
<evidence type="ECO:0000313" key="7">
    <source>
        <dbReference type="Proteomes" id="UP001216390"/>
    </source>
</evidence>
<evidence type="ECO:0000313" key="6">
    <source>
        <dbReference type="EMBL" id="WCO67063.1"/>
    </source>
</evidence>
<feature type="transmembrane region" description="Helical" evidence="5">
    <location>
        <begin position="449"/>
        <end position="466"/>
    </location>
</feature>
<keyword evidence="4 5" id="KW-0472">Membrane</keyword>
<evidence type="ECO:0000256" key="1">
    <source>
        <dbReference type="ARBA" id="ARBA00004141"/>
    </source>
</evidence>
<dbReference type="AlphaFoldDB" id="A0AAE9Y9G8"/>
<dbReference type="Proteomes" id="UP001216390">
    <property type="component" value="Chromosome"/>
</dbReference>
<feature type="transmembrane region" description="Helical" evidence="5">
    <location>
        <begin position="179"/>
        <end position="202"/>
    </location>
</feature>
<keyword evidence="2 5" id="KW-0812">Transmembrane</keyword>
<feature type="transmembrane region" description="Helical" evidence="5">
    <location>
        <begin position="64"/>
        <end position="83"/>
    </location>
</feature>
<feature type="transmembrane region" description="Helical" evidence="5">
    <location>
        <begin position="147"/>
        <end position="167"/>
    </location>
</feature>
<reference evidence="6" key="1">
    <citation type="submission" date="2023-01" db="EMBL/GenBank/DDBJ databases">
        <title>The diversity of Class Acidimicrobiia in South China Sea sediment environments and the proposal of Iamia marina sp. nov., a novel species of the genus Iamia.</title>
        <authorList>
            <person name="He Y."/>
            <person name="Tian X."/>
        </authorList>
    </citation>
    <scope>NUCLEOTIDE SEQUENCE</scope>
    <source>
        <strain evidence="6">DSM 19957</strain>
    </source>
</reference>
<evidence type="ECO:0000256" key="4">
    <source>
        <dbReference type="ARBA" id="ARBA00023136"/>
    </source>
</evidence>
<organism evidence="6 7">
    <name type="scientific">Iamia majanohamensis</name>
    <dbReference type="NCBI Taxonomy" id="467976"/>
    <lineage>
        <taxon>Bacteria</taxon>
        <taxon>Bacillati</taxon>
        <taxon>Actinomycetota</taxon>
        <taxon>Acidimicrobiia</taxon>
        <taxon>Acidimicrobiales</taxon>
        <taxon>Iamiaceae</taxon>
        <taxon>Iamia</taxon>
    </lineage>
</organism>
<keyword evidence="7" id="KW-1185">Reference proteome</keyword>
<name>A0AAE9Y9G8_9ACTN</name>
<evidence type="ECO:0000256" key="5">
    <source>
        <dbReference type="SAM" id="Phobius"/>
    </source>
</evidence>
<comment type="subcellular location">
    <subcellularLocation>
        <location evidence="1">Membrane</location>
        <topology evidence="1">Multi-pass membrane protein</topology>
    </subcellularLocation>
</comment>
<dbReference type="PANTHER" id="PTHR47704:SF1">
    <property type="entry name" value="POTASSIUM TRANSPORTER KIMA"/>
    <property type="match status" value="1"/>
</dbReference>
<keyword evidence="3 5" id="KW-1133">Transmembrane helix</keyword>